<dbReference type="Proteomes" id="UP000032417">
    <property type="component" value="Chromosome 1"/>
</dbReference>
<keyword evidence="1" id="KW-0808">Transferase</keyword>
<dbReference type="EC" id="2.7.1.144" evidence="1"/>
<accession>A0A098BZS0</accession>
<dbReference type="AlphaFoldDB" id="A0A098BZS0"/>
<keyword evidence="1" id="KW-0418">Kinase</keyword>
<reference evidence="1 2" key="1">
    <citation type="submission" date="2014-08" db="EMBL/GenBank/DDBJ databases">
        <authorList>
            <person name="Wibberg D."/>
        </authorList>
    </citation>
    <scope>NUCLEOTIDE SEQUENCE [LARGE SCALE GENOMIC DNA]</scope>
    <source>
        <strain evidence="2">ING2-E5B</strain>
    </source>
</reference>
<organism evidence="1 2">
    <name type="scientific">Fermentimonas caenicola</name>
    <dbReference type="NCBI Taxonomy" id="1562970"/>
    <lineage>
        <taxon>Bacteria</taxon>
        <taxon>Pseudomonadati</taxon>
        <taxon>Bacteroidota</taxon>
        <taxon>Bacteroidia</taxon>
        <taxon>Bacteroidales</taxon>
        <taxon>Dysgonomonadaceae</taxon>
        <taxon>Fermentimonas</taxon>
    </lineage>
</organism>
<dbReference type="GO" id="GO:0009024">
    <property type="term" value="F:tagatose-6-phosphate kinase activity"/>
    <property type="evidence" value="ECO:0007669"/>
    <property type="project" value="UniProtKB-EC"/>
</dbReference>
<dbReference type="Gene3D" id="1.10.400.20">
    <property type="entry name" value="putative tagatose 6-phosphate kinase domain like"/>
    <property type="match status" value="1"/>
</dbReference>
<dbReference type="EMBL" id="LN515532">
    <property type="protein sequence ID" value="CEA16164.1"/>
    <property type="molecule type" value="Genomic_DNA"/>
</dbReference>
<evidence type="ECO:0000313" key="2">
    <source>
        <dbReference type="Proteomes" id="UP000032417"/>
    </source>
</evidence>
<evidence type="ECO:0000313" key="1">
    <source>
        <dbReference type="EMBL" id="CEA16164.1"/>
    </source>
</evidence>
<dbReference type="InterPro" id="IPR012062">
    <property type="entry name" value="GatZ/KbaZ-like"/>
</dbReference>
<dbReference type="STRING" id="1562970.ING2E5B_1416"/>
<name>A0A098BZS0_9BACT</name>
<dbReference type="KEGG" id="pbt:ING2E5B_1416"/>
<dbReference type="Pfam" id="PF08013">
    <property type="entry name" value="GatZ_KbaZ-like"/>
    <property type="match status" value="1"/>
</dbReference>
<protein>
    <submittedName>
        <fullName evidence="1">Putative tagatose-6-phosphate kinase</fullName>
        <ecNumber evidence="1">2.7.1.144</ecNumber>
    </submittedName>
</protein>
<gene>
    <name evidence="1" type="ORF">ING2E5B_1416</name>
</gene>
<sequence length="179" mass="21006">MKYFISRRCGDKHTDYQTEDMLRKLVEGHFCILKVGPWLTYAYREALLSLEAMEVELLGADDPNLSRLSEILEKTMINEPKYWEPYYHGDDKQKAFKRKYSFSDRVRYYWPVKDIEEAKKRLFNNLSEIEIPLSLLSQYMPAQFYQVCKGSIKANPTDLVHSHINTVTGIYSRACGLSD</sequence>
<dbReference type="HOGENOM" id="CLU_126984_0_0_10"/>
<dbReference type="GO" id="GO:0005975">
    <property type="term" value="P:carbohydrate metabolic process"/>
    <property type="evidence" value="ECO:0007669"/>
    <property type="project" value="InterPro"/>
</dbReference>
<dbReference type="OrthoDB" id="2642644at2"/>
<dbReference type="SUPFAM" id="SSF51569">
    <property type="entry name" value="Aldolase"/>
    <property type="match status" value="1"/>
</dbReference>
<proteinExistence type="predicted"/>
<keyword evidence="2" id="KW-1185">Reference proteome</keyword>